<organism evidence="1 2">
    <name type="scientific">Terrabacter ginsenosidimutans</name>
    <dbReference type="NCBI Taxonomy" id="490575"/>
    <lineage>
        <taxon>Bacteria</taxon>
        <taxon>Bacillati</taxon>
        <taxon>Actinomycetota</taxon>
        <taxon>Actinomycetes</taxon>
        <taxon>Micrococcales</taxon>
        <taxon>Intrasporangiaceae</taxon>
        <taxon>Terrabacter</taxon>
    </lineage>
</organism>
<reference evidence="2" key="1">
    <citation type="journal article" date="2019" name="Int. J. Syst. Evol. Microbiol.">
        <title>The Global Catalogue of Microorganisms (GCM) 10K type strain sequencing project: providing services to taxonomists for standard genome sequencing and annotation.</title>
        <authorList>
            <consortium name="The Broad Institute Genomics Platform"/>
            <consortium name="The Broad Institute Genome Sequencing Center for Infectious Disease"/>
            <person name="Wu L."/>
            <person name="Ma J."/>
        </authorList>
    </citation>
    <scope>NUCLEOTIDE SEQUENCE [LARGE SCALE GENOMIC DNA]</scope>
    <source>
        <strain evidence="2">JCM 17125</strain>
    </source>
</reference>
<protein>
    <submittedName>
        <fullName evidence="1">Uncharacterized protein</fullName>
    </submittedName>
</protein>
<evidence type="ECO:0000313" key="2">
    <source>
        <dbReference type="Proteomes" id="UP001501468"/>
    </source>
</evidence>
<gene>
    <name evidence="1" type="ORF">GCM10022399_17570</name>
</gene>
<proteinExistence type="predicted"/>
<sequence>MRSGTMVGMALEIPCPYCGTQMYAEQAHNRCPRCLYIEPCCDGAPLAACETRAPERQAP</sequence>
<name>A0ABP7DAA7_9MICO</name>
<keyword evidence="2" id="KW-1185">Reference proteome</keyword>
<dbReference type="EMBL" id="BAABDC010000002">
    <property type="protein sequence ID" value="GAA3701602.1"/>
    <property type="molecule type" value="Genomic_DNA"/>
</dbReference>
<accession>A0ABP7DAA7</accession>
<comment type="caution">
    <text evidence="1">The sequence shown here is derived from an EMBL/GenBank/DDBJ whole genome shotgun (WGS) entry which is preliminary data.</text>
</comment>
<evidence type="ECO:0000313" key="1">
    <source>
        <dbReference type="EMBL" id="GAA3701602.1"/>
    </source>
</evidence>
<dbReference type="Proteomes" id="UP001501468">
    <property type="component" value="Unassembled WGS sequence"/>
</dbReference>